<dbReference type="AlphaFoldDB" id="A0A1I7Y8P3"/>
<dbReference type="WBParaSite" id="L893_g13859.t1">
    <property type="protein sequence ID" value="L893_g13859.t1"/>
    <property type="gene ID" value="L893_g13859"/>
</dbReference>
<organism evidence="1 2">
    <name type="scientific">Steinernema glaseri</name>
    <dbReference type="NCBI Taxonomy" id="37863"/>
    <lineage>
        <taxon>Eukaryota</taxon>
        <taxon>Metazoa</taxon>
        <taxon>Ecdysozoa</taxon>
        <taxon>Nematoda</taxon>
        <taxon>Chromadorea</taxon>
        <taxon>Rhabditida</taxon>
        <taxon>Tylenchina</taxon>
        <taxon>Panagrolaimomorpha</taxon>
        <taxon>Strongyloidoidea</taxon>
        <taxon>Steinernematidae</taxon>
        <taxon>Steinernema</taxon>
    </lineage>
</organism>
<protein>
    <submittedName>
        <fullName evidence="2">FBD domain-containing protein</fullName>
    </submittedName>
</protein>
<sequence length="123" mass="14185">QSTPETHLYLSEGLPTEDARVCLDLFQSYNGSAVRQLNLTYYGHESEEFLATWLERDCSLEKLTLDKLWPLTESVEDLVIKFITAPACIQFHITAWDKGELTFTPRIMKTMLDAWAKTEKALR</sequence>
<evidence type="ECO:0000313" key="2">
    <source>
        <dbReference type="WBParaSite" id="L893_g13859.t1"/>
    </source>
</evidence>
<proteinExistence type="predicted"/>
<accession>A0A1I7Y8P3</accession>
<evidence type="ECO:0000313" key="1">
    <source>
        <dbReference type="Proteomes" id="UP000095287"/>
    </source>
</evidence>
<dbReference type="Proteomes" id="UP000095287">
    <property type="component" value="Unplaced"/>
</dbReference>
<reference evidence="2" key="1">
    <citation type="submission" date="2016-11" db="UniProtKB">
        <authorList>
            <consortium name="WormBaseParasite"/>
        </authorList>
    </citation>
    <scope>IDENTIFICATION</scope>
</reference>
<keyword evidence="1" id="KW-1185">Reference proteome</keyword>
<name>A0A1I7Y8P3_9BILA</name>